<evidence type="ECO:0000313" key="8">
    <source>
        <dbReference type="Proteomes" id="UP000479226"/>
    </source>
</evidence>
<evidence type="ECO:0000313" key="7">
    <source>
        <dbReference type="EMBL" id="NGN82330.1"/>
    </source>
</evidence>
<reference evidence="7 8" key="1">
    <citation type="submission" date="2020-02" db="EMBL/GenBank/DDBJ databases">
        <title>Genome sequence of the type strain DSM 27180 of Arthrobacter silviterrae.</title>
        <authorList>
            <person name="Gao J."/>
            <person name="Sun J."/>
        </authorList>
    </citation>
    <scope>NUCLEOTIDE SEQUENCE [LARGE SCALE GENOMIC DNA]</scope>
    <source>
        <strain evidence="7 8">DSM 27180</strain>
    </source>
</reference>
<feature type="transmembrane region" description="Helical" evidence="6">
    <location>
        <begin position="80"/>
        <end position="97"/>
    </location>
</feature>
<accession>A0ABX0DA40</accession>
<evidence type="ECO:0000256" key="2">
    <source>
        <dbReference type="ARBA" id="ARBA00022448"/>
    </source>
</evidence>
<comment type="caution">
    <text evidence="7">The sequence shown here is derived from an EMBL/GenBank/DDBJ whole genome shotgun (WGS) entry which is preliminary data.</text>
</comment>
<feature type="transmembrane region" description="Helical" evidence="6">
    <location>
        <begin position="223"/>
        <end position="242"/>
    </location>
</feature>
<name>A0ABX0DA40_9MICC</name>
<evidence type="ECO:0000256" key="3">
    <source>
        <dbReference type="ARBA" id="ARBA00022692"/>
    </source>
</evidence>
<feature type="transmembrane region" description="Helical" evidence="6">
    <location>
        <begin position="137"/>
        <end position="161"/>
    </location>
</feature>
<dbReference type="PANTHER" id="PTHR11101:SF80">
    <property type="entry name" value="PHOSPHATE TRANSPORTER"/>
    <property type="match status" value="1"/>
</dbReference>
<feature type="transmembrane region" description="Helical" evidence="6">
    <location>
        <begin position="109"/>
        <end position="130"/>
    </location>
</feature>
<feature type="transmembrane region" description="Helical" evidence="6">
    <location>
        <begin position="312"/>
        <end position="334"/>
    </location>
</feature>
<evidence type="ECO:0000256" key="5">
    <source>
        <dbReference type="ARBA" id="ARBA00023136"/>
    </source>
</evidence>
<protein>
    <submittedName>
        <fullName evidence="7">Inorganic phosphate transporter</fullName>
    </submittedName>
</protein>
<gene>
    <name evidence="7" type="ORF">G6N77_02475</name>
</gene>
<organism evidence="7 8">
    <name type="scientific">Arthrobacter silviterrae</name>
    <dbReference type="NCBI Taxonomy" id="2026658"/>
    <lineage>
        <taxon>Bacteria</taxon>
        <taxon>Bacillati</taxon>
        <taxon>Actinomycetota</taxon>
        <taxon>Actinomycetes</taxon>
        <taxon>Micrococcales</taxon>
        <taxon>Micrococcaceae</taxon>
        <taxon>Arthrobacter</taxon>
    </lineage>
</organism>
<dbReference type="InterPro" id="IPR001204">
    <property type="entry name" value="Phos_transporter"/>
</dbReference>
<comment type="subcellular location">
    <subcellularLocation>
        <location evidence="1">Membrane</location>
        <topology evidence="1">Multi-pass membrane protein</topology>
    </subcellularLocation>
</comment>
<proteinExistence type="predicted"/>
<feature type="transmembrane region" description="Helical" evidence="6">
    <location>
        <begin position="262"/>
        <end position="280"/>
    </location>
</feature>
<keyword evidence="8" id="KW-1185">Reference proteome</keyword>
<evidence type="ECO:0000256" key="6">
    <source>
        <dbReference type="SAM" id="Phobius"/>
    </source>
</evidence>
<dbReference type="Proteomes" id="UP000479226">
    <property type="component" value="Unassembled WGS sequence"/>
</dbReference>
<keyword evidence="5 6" id="KW-0472">Membrane</keyword>
<keyword evidence="3 6" id="KW-0812">Transmembrane</keyword>
<dbReference type="PANTHER" id="PTHR11101">
    <property type="entry name" value="PHOSPHATE TRANSPORTER"/>
    <property type="match status" value="1"/>
</dbReference>
<feature type="transmembrane region" description="Helical" evidence="6">
    <location>
        <begin position="43"/>
        <end position="68"/>
    </location>
</feature>
<sequence>MTLVGLLLGAVIAGAAVFAFLNGFRDVSSAVALSVRTRALTPTISVLLAGLFNCLGALVSVTLTAAFAGRIIMLPPGRGGLILLLAALVSACLWGIHQWRGGYPSSSTHALIGGLLGASLGSALLGHAPLQGIDTMLLSLVVLPLLLSPVVAYILGFAAVYPSAWAARNSAPNRVNRRTRQLQSVAGAAVAFGHGLQDGQRTTAVLTLALLAAGVGAAGDMPLWVPIFTATLLTVGTLFGGWRISYTMGNRLVRIDPLRGNAAQLVGAGLLFVGAIGLALPLSTTHTVTSAIAGAGRNQKFPGTNGPVMARIVGMWLATPVACALLGAVFYLALSPLG</sequence>
<keyword evidence="4 6" id="KW-1133">Transmembrane helix</keyword>
<dbReference type="Pfam" id="PF01384">
    <property type="entry name" value="PHO4"/>
    <property type="match status" value="1"/>
</dbReference>
<evidence type="ECO:0000256" key="1">
    <source>
        <dbReference type="ARBA" id="ARBA00004141"/>
    </source>
</evidence>
<dbReference type="EMBL" id="JAAKZI010000002">
    <property type="protein sequence ID" value="NGN82330.1"/>
    <property type="molecule type" value="Genomic_DNA"/>
</dbReference>
<evidence type="ECO:0000256" key="4">
    <source>
        <dbReference type="ARBA" id="ARBA00022989"/>
    </source>
</evidence>
<keyword evidence="2" id="KW-0813">Transport</keyword>